<dbReference type="STRING" id="94869.SAMN04488529_10732"/>
<dbReference type="EMBL" id="FNJM01000007">
    <property type="protein sequence ID" value="SDP53257.1"/>
    <property type="molecule type" value="Genomic_DNA"/>
</dbReference>
<protein>
    <submittedName>
        <fullName evidence="8">Putative flippase GtrA (Transmembrane translocase of bactoprenol-linked glucose)</fullName>
    </submittedName>
</protein>
<accession>A0A1H0TGT8</accession>
<proteinExistence type="inferred from homology"/>
<feature type="transmembrane region" description="Helical" evidence="6">
    <location>
        <begin position="85"/>
        <end position="106"/>
    </location>
</feature>
<evidence type="ECO:0000256" key="4">
    <source>
        <dbReference type="ARBA" id="ARBA00022989"/>
    </source>
</evidence>
<comment type="similarity">
    <text evidence="2">Belongs to the GtrA family.</text>
</comment>
<keyword evidence="4 6" id="KW-1133">Transmembrane helix</keyword>
<evidence type="ECO:0000313" key="9">
    <source>
        <dbReference type="Proteomes" id="UP000198597"/>
    </source>
</evidence>
<feature type="domain" description="GtrA/DPMS transmembrane" evidence="7">
    <location>
        <begin position="24"/>
        <end position="131"/>
    </location>
</feature>
<sequence>MLFVYSGGNGMKLLTKRQIGEIIRFGFVGGLATLIQYTIYIILLRFIGVNFSYTVGYLGSLFFNFILTNYFTFKTIPTKKKGMRFLLAHGFNYLLQMGLLNLFVNINIEPKIAPFIVYSISIPINFFLVKKALK</sequence>
<feature type="transmembrane region" description="Helical" evidence="6">
    <location>
        <begin position="21"/>
        <end position="43"/>
    </location>
</feature>
<keyword evidence="3 6" id="KW-0812">Transmembrane</keyword>
<dbReference type="PANTHER" id="PTHR38459">
    <property type="entry name" value="PROPHAGE BACTOPRENOL-LINKED GLUCOSE TRANSLOCASE HOMOLOG"/>
    <property type="match status" value="1"/>
</dbReference>
<comment type="subcellular location">
    <subcellularLocation>
        <location evidence="1">Membrane</location>
        <topology evidence="1">Multi-pass membrane protein</topology>
    </subcellularLocation>
</comment>
<dbReference type="InterPro" id="IPR007267">
    <property type="entry name" value="GtrA_DPMS_TM"/>
</dbReference>
<keyword evidence="5 6" id="KW-0472">Membrane</keyword>
<evidence type="ECO:0000256" key="2">
    <source>
        <dbReference type="ARBA" id="ARBA00009399"/>
    </source>
</evidence>
<gene>
    <name evidence="8" type="ORF">SAMN04488529_10732</name>
</gene>
<dbReference type="Proteomes" id="UP000198597">
    <property type="component" value="Unassembled WGS sequence"/>
</dbReference>
<evidence type="ECO:0000256" key="1">
    <source>
        <dbReference type="ARBA" id="ARBA00004141"/>
    </source>
</evidence>
<reference evidence="8 9" key="1">
    <citation type="submission" date="2016-10" db="EMBL/GenBank/DDBJ databases">
        <authorList>
            <person name="de Groot N.N."/>
        </authorList>
    </citation>
    <scope>NUCLEOTIDE SEQUENCE [LARGE SCALE GENOMIC DNA]</scope>
    <source>
        <strain evidence="8 9">DSM 12272</strain>
    </source>
</reference>
<dbReference type="InterPro" id="IPR051401">
    <property type="entry name" value="GtrA_CellWall_Glycosyl"/>
</dbReference>
<dbReference type="Pfam" id="PF04138">
    <property type="entry name" value="GtrA_DPMS_TM"/>
    <property type="match status" value="1"/>
</dbReference>
<evidence type="ECO:0000256" key="6">
    <source>
        <dbReference type="SAM" id="Phobius"/>
    </source>
</evidence>
<evidence type="ECO:0000256" key="5">
    <source>
        <dbReference type="ARBA" id="ARBA00023136"/>
    </source>
</evidence>
<dbReference type="GO" id="GO:0000271">
    <property type="term" value="P:polysaccharide biosynthetic process"/>
    <property type="evidence" value="ECO:0007669"/>
    <property type="project" value="InterPro"/>
</dbReference>
<keyword evidence="9" id="KW-1185">Reference proteome</keyword>
<name>A0A1H0TGT8_9CLOT</name>
<dbReference type="GO" id="GO:0005886">
    <property type="term" value="C:plasma membrane"/>
    <property type="evidence" value="ECO:0007669"/>
    <property type="project" value="TreeGrafter"/>
</dbReference>
<feature type="transmembrane region" description="Helical" evidence="6">
    <location>
        <begin position="112"/>
        <end position="129"/>
    </location>
</feature>
<dbReference type="AlphaFoldDB" id="A0A1H0TGT8"/>
<dbReference type="PANTHER" id="PTHR38459:SF1">
    <property type="entry name" value="PROPHAGE BACTOPRENOL-LINKED GLUCOSE TRANSLOCASE HOMOLOG"/>
    <property type="match status" value="1"/>
</dbReference>
<feature type="transmembrane region" description="Helical" evidence="6">
    <location>
        <begin position="55"/>
        <end position="73"/>
    </location>
</feature>
<organism evidence="8 9">
    <name type="scientific">Clostridium gasigenes</name>
    <dbReference type="NCBI Taxonomy" id="94869"/>
    <lineage>
        <taxon>Bacteria</taxon>
        <taxon>Bacillati</taxon>
        <taxon>Bacillota</taxon>
        <taxon>Clostridia</taxon>
        <taxon>Eubacteriales</taxon>
        <taxon>Clostridiaceae</taxon>
        <taxon>Clostridium</taxon>
    </lineage>
</organism>
<evidence type="ECO:0000313" key="8">
    <source>
        <dbReference type="EMBL" id="SDP53257.1"/>
    </source>
</evidence>
<evidence type="ECO:0000259" key="7">
    <source>
        <dbReference type="Pfam" id="PF04138"/>
    </source>
</evidence>
<evidence type="ECO:0000256" key="3">
    <source>
        <dbReference type="ARBA" id="ARBA00022692"/>
    </source>
</evidence>